<proteinExistence type="predicted"/>
<sequence>MDKAAYQDLSQRAAQIRAALQARSEACRVRKADEASNAEQEAKAEAERCERMERQARDMREIILAIRQNMDTEKERRQLDVLREREQDELMQILLSTMRQNHEQQMDDVARLFRGKSIRNGSDLCFASLTSLRADNQQVQARLHEALMDFLRYQSDGSSA</sequence>
<dbReference type="EMBL" id="KN882047">
    <property type="protein sequence ID" value="KIY45665.1"/>
    <property type="molecule type" value="Genomic_DNA"/>
</dbReference>
<dbReference type="Proteomes" id="UP000054144">
    <property type="component" value="Unassembled WGS sequence"/>
</dbReference>
<accession>A0A0D7A4J2</accession>
<feature type="coiled-coil region" evidence="1">
    <location>
        <begin position="32"/>
        <end position="89"/>
    </location>
</feature>
<evidence type="ECO:0000313" key="3">
    <source>
        <dbReference type="Proteomes" id="UP000054144"/>
    </source>
</evidence>
<evidence type="ECO:0000256" key="1">
    <source>
        <dbReference type="SAM" id="Coils"/>
    </source>
</evidence>
<keyword evidence="3" id="KW-1185">Reference proteome</keyword>
<name>A0A0D7A4J2_9AGAR</name>
<reference evidence="2 3" key="1">
    <citation type="journal article" date="2015" name="Fungal Genet. Biol.">
        <title>Evolution of novel wood decay mechanisms in Agaricales revealed by the genome sequences of Fistulina hepatica and Cylindrobasidium torrendii.</title>
        <authorList>
            <person name="Floudas D."/>
            <person name="Held B.W."/>
            <person name="Riley R."/>
            <person name="Nagy L.G."/>
            <person name="Koehler G."/>
            <person name="Ransdell A.S."/>
            <person name="Younus H."/>
            <person name="Chow J."/>
            <person name="Chiniquy J."/>
            <person name="Lipzen A."/>
            <person name="Tritt A."/>
            <person name="Sun H."/>
            <person name="Haridas S."/>
            <person name="LaButti K."/>
            <person name="Ohm R.A."/>
            <person name="Kues U."/>
            <person name="Blanchette R.A."/>
            <person name="Grigoriev I.V."/>
            <person name="Minto R.E."/>
            <person name="Hibbett D.S."/>
        </authorList>
    </citation>
    <scope>NUCLEOTIDE SEQUENCE [LARGE SCALE GENOMIC DNA]</scope>
    <source>
        <strain evidence="2 3">ATCC 64428</strain>
    </source>
</reference>
<gene>
    <name evidence="2" type="ORF">FISHEDRAFT_61062</name>
</gene>
<keyword evidence="1" id="KW-0175">Coiled coil</keyword>
<dbReference type="AlphaFoldDB" id="A0A0D7A4J2"/>
<evidence type="ECO:0000313" key="2">
    <source>
        <dbReference type="EMBL" id="KIY45665.1"/>
    </source>
</evidence>
<protein>
    <submittedName>
        <fullName evidence="2">Uncharacterized protein</fullName>
    </submittedName>
</protein>
<organism evidence="2 3">
    <name type="scientific">Fistulina hepatica ATCC 64428</name>
    <dbReference type="NCBI Taxonomy" id="1128425"/>
    <lineage>
        <taxon>Eukaryota</taxon>
        <taxon>Fungi</taxon>
        <taxon>Dikarya</taxon>
        <taxon>Basidiomycota</taxon>
        <taxon>Agaricomycotina</taxon>
        <taxon>Agaricomycetes</taxon>
        <taxon>Agaricomycetidae</taxon>
        <taxon>Agaricales</taxon>
        <taxon>Fistulinaceae</taxon>
        <taxon>Fistulina</taxon>
    </lineage>
</organism>